<dbReference type="AlphaFoldDB" id="V2ZCG5"/>
<dbReference type="HOGENOM" id="CLU_1666236_0_0_9"/>
<evidence type="ECO:0000256" key="1">
    <source>
        <dbReference type="SAM" id="Phobius"/>
    </source>
</evidence>
<reference evidence="2 3" key="1">
    <citation type="submission" date="2013-06" db="EMBL/GenBank/DDBJ databases">
        <authorList>
            <person name="Weinstock G."/>
            <person name="Sodergren E."/>
            <person name="Clifton S."/>
            <person name="Fulton L."/>
            <person name="Fulton B."/>
            <person name="Courtney L."/>
            <person name="Fronick C."/>
            <person name="Harrison M."/>
            <person name="Strong C."/>
            <person name="Farmer C."/>
            <person name="Delahaunty K."/>
            <person name="Markovic C."/>
            <person name="Hall O."/>
            <person name="Minx P."/>
            <person name="Tomlinson C."/>
            <person name="Mitreva M."/>
            <person name="Nelson J."/>
            <person name="Hou S."/>
            <person name="Wollam A."/>
            <person name="Pepin K.H."/>
            <person name="Johnson M."/>
            <person name="Bhonagiri V."/>
            <person name="Nash W.E."/>
            <person name="Warren W."/>
            <person name="Chinwalla A."/>
            <person name="Mardis E.R."/>
            <person name="Wilson R.K."/>
        </authorList>
    </citation>
    <scope>NUCLEOTIDE SEQUENCE [LARGE SCALE GENOMIC DNA]</scope>
    <source>
        <strain evidence="2 3">ATCC 51271</strain>
    </source>
</reference>
<keyword evidence="1" id="KW-0472">Membrane</keyword>
<sequence>MEVFGKFWSIIIGFILIFICPIYITQIRVKALTDIEIINLTDRFLDKVKYTGYIDRKDMDNLYTSLSKITSDKELSLLHKRRAVRPVMKNGEIEDTGEFYIEVSDAEIKNELKRSSKYRFKIGDEICCVIKDKSKLLNMFPEKTIELGGMIENEYIKN</sequence>
<feature type="transmembrane region" description="Helical" evidence="1">
    <location>
        <begin position="6"/>
        <end position="24"/>
    </location>
</feature>
<comment type="caution">
    <text evidence="2">The sequence shown here is derived from an EMBL/GenBank/DDBJ whole genome shotgun (WGS) entry which is preliminary data.</text>
</comment>
<evidence type="ECO:0000313" key="2">
    <source>
        <dbReference type="EMBL" id="ESL04610.1"/>
    </source>
</evidence>
<dbReference type="RefSeq" id="WP_023353228.1">
    <property type="nucleotide sequence ID" value="NZ_KI535366.1"/>
</dbReference>
<name>V2ZCG5_9FIRM</name>
<evidence type="ECO:0000313" key="3">
    <source>
        <dbReference type="Proteomes" id="UP000018227"/>
    </source>
</evidence>
<keyword evidence="1" id="KW-1133">Transmembrane helix</keyword>
<proteinExistence type="predicted"/>
<dbReference type="Proteomes" id="UP000018227">
    <property type="component" value="Unassembled WGS sequence"/>
</dbReference>
<keyword evidence="1" id="KW-0812">Transmembrane</keyword>
<dbReference type="EMBL" id="ACIL03000003">
    <property type="protein sequence ID" value="ESL04610.1"/>
    <property type="molecule type" value="Genomic_DNA"/>
</dbReference>
<dbReference type="STRING" id="592026.GCWU0000282_000324"/>
<gene>
    <name evidence="2" type="ORF">GCWU0000282_000324</name>
</gene>
<protein>
    <submittedName>
        <fullName evidence="2">Uncharacterized protein</fullName>
    </submittedName>
</protein>
<accession>V2ZCG5</accession>
<keyword evidence="3" id="KW-1185">Reference proteome</keyword>
<organism evidence="2 3">
    <name type="scientific">Catonella morbi ATCC 51271</name>
    <dbReference type="NCBI Taxonomy" id="592026"/>
    <lineage>
        <taxon>Bacteria</taxon>
        <taxon>Bacillati</taxon>
        <taxon>Bacillota</taxon>
        <taxon>Clostridia</taxon>
        <taxon>Lachnospirales</taxon>
        <taxon>Lachnospiraceae</taxon>
        <taxon>Catonella</taxon>
    </lineage>
</organism>